<comment type="caution">
    <text evidence="5">The sequence shown here is derived from an EMBL/GenBank/DDBJ whole genome shotgun (WGS) entry which is preliminary data.</text>
</comment>
<gene>
    <name evidence="5" type="ORF">WA026_011286</name>
</gene>
<proteinExistence type="predicted"/>
<evidence type="ECO:0000256" key="2">
    <source>
        <dbReference type="ARBA" id="ARBA00022801"/>
    </source>
</evidence>
<dbReference type="GO" id="GO:0006281">
    <property type="term" value="P:DNA repair"/>
    <property type="evidence" value="ECO:0007669"/>
    <property type="project" value="TreeGrafter"/>
</dbReference>
<accession>A0AAW1TZU4</accession>
<dbReference type="Proteomes" id="UP001431783">
    <property type="component" value="Unassembled WGS sequence"/>
</dbReference>
<protein>
    <recommendedName>
        <fullName evidence="4">SNF2 N-terminal domain-containing protein</fullName>
    </recommendedName>
</protein>
<dbReference type="GO" id="GO:0016787">
    <property type="term" value="F:hydrolase activity"/>
    <property type="evidence" value="ECO:0007669"/>
    <property type="project" value="UniProtKB-KW"/>
</dbReference>
<dbReference type="AlphaFoldDB" id="A0AAW1TZU4"/>
<name>A0AAW1TZU4_9CUCU</name>
<dbReference type="InterPro" id="IPR050628">
    <property type="entry name" value="SNF2_RAD54_helicase_TF"/>
</dbReference>
<dbReference type="EMBL" id="JARQZJ010000035">
    <property type="protein sequence ID" value="KAK9876169.1"/>
    <property type="molecule type" value="Genomic_DNA"/>
</dbReference>
<dbReference type="PANTHER" id="PTHR45626:SF50">
    <property type="entry name" value="TRANSCRIPTION TERMINATION FACTOR 2"/>
    <property type="match status" value="1"/>
</dbReference>
<dbReference type="Pfam" id="PF00176">
    <property type="entry name" value="SNF2-rel_dom"/>
    <property type="match status" value="1"/>
</dbReference>
<evidence type="ECO:0000256" key="3">
    <source>
        <dbReference type="ARBA" id="ARBA00022840"/>
    </source>
</evidence>
<keyword evidence="3" id="KW-0067">ATP-binding</keyword>
<dbReference type="GO" id="GO:0005634">
    <property type="term" value="C:nucleus"/>
    <property type="evidence" value="ECO:0007669"/>
    <property type="project" value="TreeGrafter"/>
</dbReference>
<evidence type="ECO:0000256" key="1">
    <source>
        <dbReference type="ARBA" id="ARBA00022741"/>
    </source>
</evidence>
<keyword evidence="6" id="KW-1185">Reference proteome</keyword>
<feature type="domain" description="SNF2 N-terminal" evidence="4">
    <location>
        <begin position="136"/>
        <end position="175"/>
    </location>
</feature>
<dbReference type="Gene3D" id="3.40.50.10810">
    <property type="entry name" value="Tandem AAA-ATPase domain"/>
    <property type="match status" value="1"/>
</dbReference>
<evidence type="ECO:0000313" key="6">
    <source>
        <dbReference type="Proteomes" id="UP001431783"/>
    </source>
</evidence>
<keyword evidence="1" id="KW-0547">Nucleotide-binding</keyword>
<evidence type="ECO:0000259" key="4">
    <source>
        <dbReference type="Pfam" id="PF00176"/>
    </source>
</evidence>
<reference evidence="5 6" key="1">
    <citation type="submission" date="2023-03" db="EMBL/GenBank/DDBJ databases">
        <title>Genome insight into feeding habits of ladybird beetles.</title>
        <authorList>
            <person name="Li H.-S."/>
            <person name="Huang Y.-H."/>
            <person name="Pang H."/>
        </authorList>
    </citation>
    <scope>NUCLEOTIDE SEQUENCE [LARGE SCALE GENOMIC DNA]</scope>
    <source>
        <strain evidence="5">SYSU_2023b</strain>
        <tissue evidence="5">Whole body</tissue>
    </source>
</reference>
<dbReference type="GO" id="GO:0005524">
    <property type="term" value="F:ATP binding"/>
    <property type="evidence" value="ECO:0007669"/>
    <property type="project" value="UniProtKB-KW"/>
</dbReference>
<evidence type="ECO:0000313" key="5">
    <source>
        <dbReference type="EMBL" id="KAK9876169.1"/>
    </source>
</evidence>
<dbReference type="InterPro" id="IPR000330">
    <property type="entry name" value="SNF2_N"/>
</dbReference>
<dbReference type="GO" id="GO:0008094">
    <property type="term" value="F:ATP-dependent activity, acting on DNA"/>
    <property type="evidence" value="ECO:0007669"/>
    <property type="project" value="TreeGrafter"/>
</dbReference>
<keyword evidence="2" id="KW-0378">Hydrolase</keyword>
<dbReference type="InterPro" id="IPR027417">
    <property type="entry name" value="P-loop_NTPase"/>
</dbReference>
<organism evidence="5 6">
    <name type="scientific">Henosepilachna vigintioctopunctata</name>
    <dbReference type="NCBI Taxonomy" id="420089"/>
    <lineage>
        <taxon>Eukaryota</taxon>
        <taxon>Metazoa</taxon>
        <taxon>Ecdysozoa</taxon>
        <taxon>Arthropoda</taxon>
        <taxon>Hexapoda</taxon>
        <taxon>Insecta</taxon>
        <taxon>Pterygota</taxon>
        <taxon>Neoptera</taxon>
        <taxon>Endopterygota</taxon>
        <taxon>Coleoptera</taxon>
        <taxon>Polyphaga</taxon>
        <taxon>Cucujiformia</taxon>
        <taxon>Coccinelloidea</taxon>
        <taxon>Coccinellidae</taxon>
        <taxon>Epilachninae</taxon>
        <taxon>Epilachnini</taxon>
        <taxon>Henosepilachna</taxon>
    </lineage>
</organism>
<dbReference type="PANTHER" id="PTHR45626">
    <property type="entry name" value="TRANSCRIPTION TERMINATION FACTOR 2-RELATED"/>
    <property type="match status" value="1"/>
</dbReference>
<sequence length="184" mass="20976">MRQYEPEMMKKKNHLPIIKLSVLPDKSELLKAKFETFKNNFLSAQNRLLKMIVIEEDHPEVLTGKALVRANWTNLEAGIASVELKTFGKKGLENYNIQKALTVERLEQLHGSLENCPTDNHFAEDPKGLKVGLMAHQKTALAWLEYRELQKPSDGILADDMGLRKTLTMIALILKKRSHICAEK</sequence>
<dbReference type="InterPro" id="IPR038718">
    <property type="entry name" value="SNF2-like_sf"/>
</dbReference>
<dbReference type="SUPFAM" id="SSF52540">
    <property type="entry name" value="P-loop containing nucleoside triphosphate hydrolases"/>
    <property type="match status" value="1"/>
</dbReference>